<reference evidence="2 3" key="1">
    <citation type="submission" date="2015-07" db="EMBL/GenBank/DDBJ databases">
        <title>Genome analysis of myxobacterium Chondromyces crocatus Cm c5 reveals a high potential for natural compound synthesis and the genetic basis for the loss of fruiting body formation.</title>
        <authorList>
            <person name="Zaburannyi N."/>
            <person name="Bunk B."/>
            <person name="Maier J."/>
            <person name="Overmann J."/>
            <person name="Mueller R."/>
        </authorList>
    </citation>
    <scope>NUCLEOTIDE SEQUENCE [LARGE SCALE GENOMIC DNA]</scope>
    <source>
        <strain evidence="2 3">Cm c5</strain>
    </source>
</reference>
<gene>
    <name evidence="2" type="ORF">CMC5_049430</name>
</gene>
<dbReference type="STRING" id="52.CMC5_049430"/>
<sequence length="200" mass="22962">MERLFLKELFIAALWGALFLTVVGIVLLIAYGIRFFQKRQQVITTWERSPDGLLYREAHGSWLLAKARLEHAAPLPVPPVVRAWEYKERSGRYVQHRYTEMPCQQVQMRVQMLLVGGQQLTSEGVVTVPVAELGDLVPGHIFSVLYDPNDPRRFYIDTLRRQNIMMDGPIHRTRVAEEQLRAAQAFHQPAPPQGQPPAPW</sequence>
<dbReference type="RefSeq" id="WP_156338844.1">
    <property type="nucleotide sequence ID" value="NZ_CP012159.1"/>
</dbReference>
<keyword evidence="1" id="KW-1133">Transmembrane helix</keyword>
<dbReference type="AlphaFoldDB" id="A0A0K1EJD6"/>
<evidence type="ECO:0000313" key="3">
    <source>
        <dbReference type="Proteomes" id="UP000067626"/>
    </source>
</evidence>
<proteinExistence type="predicted"/>
<evidence type="ECO:0000256" key="1">
    <source>
        <dbReference type="SAM" id="Phobius"/>
    </source>
</evidence>
<keyword evidence="1" id="KW-0812">Transmembrane</keyword>
<name>A0A0K1EJD6_CHOCO</name>
<keyword evidence="1" id="KW-0472">Membrane</keyword>
<dbReference type="KEGG" id="ccro:CMC5_049430"/>
<organism evidence="2 3">
    <name type="scientific">Chondromyces crocatus</name>
    <dbReference type="NCBI Taxonomy" id="52"/>
    <lineage>
        <taxon>Bacteria</taxon>
        <taxon>Pseudomonadati</taxon>
        <taxon>Myxococcota</taxon>
        <taxon>Polyangia</taxon>
        <taxon>Polyangiales</taxon>
        <taxon>Polyangiaceae</taxon>
        <taxon>Chondromyces</taxon>
    </lineage>
</organism>
<evidence type="ECO:0000313" key="2">
    <source>
        <dbReference type="EMBL" id="AKT40787.1"/>
    </source>
</evidence>
<dbReference type="EMBL" id="CP012159">
    <property type="protein sequence ID" value="AKT40787.1"/>
    <property type="molecule type" value="Genomic_DNA"/>
</dbReference>
<accession>A0A0K1EJD6</accession>
<protein>
    <submittedName>
        <fullName evidence="2">Uncharacterized protein</fullName>
    </submittedName>
</protein>
<feature type="transmembrane region" description="Helical" evidence="1">
    <location>
        <begin position="12"/>
        <end position="33"/>
    </location>
</feature>
<dbReference type="Proteomes" id="UP000067626">
    <property type="component" value="Chromosome"/>
</dbReference>
<keyword evidence="3" id="KW-1185">Reference proteome</keyword>